<reference evidence="1 2" key="1">
    <citation type="journal article" date="2006" name="Science">
        <title>The genome of black cottonwood, Populus trichocarpa (Torr. &amp; Gray).</title>
        <authorList>
            <person name="Tuskan G.A."/>
            <person name="Difazio S."/>
            <person name="Jansson S."/>
            <person name="Bohlmann J."/>
            <person name="Grigoriev I."/>
            <person name="Hellsten U."/>
            <person name="Putnam N."/>
            <person name="Ralph S."/>
            <person name="Rombauts S."/>
            <person name="Salamov A."/>
            <person name="Schein J."/>
            <person name="Sterck L."/>
            <person name="Aerts A."/>
            <person name="Bhalerao R.R."/>
            <person name="Bhalerao R.P."/>
            <person name="Blaudez D."/>
            <person name="Boerjan W."/>
            <person name="Brun A."/>
            <person name="Brunner A."/>
            <person name="Busov V."/>
            <person name="Campbell M."/>
            <person name="Carlson J."/>
            <person name="Chalot M."/>
            <person name="Chapman J."/>
            <person name="Chen G.L."/>
            <person name="Cooper D."/>
            <person name="Coutinho P.M."/>
            <person name="Couturier J."/>
            <person name="Covert S."/>
            <person name="Cronk Q."/>
            <person name="Cunningham R."/>
            <person name="Davis J."/>
            <person name="Degroeve S."/>
            <person name="Dejardin A."/>
            <person name="Depamphilis C."/>
            <person name="Detter J."/>
            <person name="Dirks B."/>
            <person name="Dubchak I."/>
            <person name="Duplessis S."/>
            <person name="Ehlting J."/>
            <person name="Ellis B."/>
            <person name="Gendler K."/>
            <person name="Goodstein D."/>
            <person name="Gribskov M."/>
            <person name="Grimwood J."/>
            <person name="Groover A."/>
            <person name="Gunter L."/>
            <person name="Hamberger B."/>
            <person name="Heinze B."/>
            <person name="Helariutta Y."/>
            <person name="Henrissat B."/>
            <person name="Holligan D."/>
            <person name="Holt R."/>
            <person name="Huang W."/>
            <person name="Islam-Faridi N."/>
            <person name="Jones S."/>
            <person name="Jones-Rhoades M."/>
            <person name="Jorgensen R."/>
            <person name="Joshi C."/>
            <person name="Kangasjarvi J."/>
            <person name="Karlsson J."/>
            <person name="Kelleher C."/>
            <person name="Kirkpatrick R."/>
            <person name="Kirst M."/>
            <person name="Kohler A."/>
            <person name="Kalluri U."/>
            <person name="Larimer F."/>
            <person name="Leebens-Mack J."/>
            <person name="Leple J.C."/>
            <person name="Locascio P."/>
            <person name="Lou Y."/>
            <person name="Lucas S."/>
            <person name="Martin F."/>
            <person name="Montanini B."/>
            <person name="Napoli C."/>
            <person name="Nelson D.R."/>
            <person name="Nelson C."/>
            <person name="Nieminen K."/>
            <person name="Nilsson O."/>
            <person name="Pereda V."/>
            <person name="Peter G."/>
            <person name="Philippe R."/>
            <person name="Pilate G."/>
            <person name="Poliakov A."/>
            <person name="Razumovskaya J."/>
            <person name="Richardson P."/>
            <person name="Rinaldi C."/>
            <person name="Ritland K."/>
            <person name="Rouze P."/>
            <person name="Ryaboy D."/>
            <person name="Schmutz J."/>
            <person name="Schrader J."/>
            <person name="Segerman B."/>
            <person name="Shin H."/>
            <person name="Siddiqui A."/>
            <person name="Sterky F."/>
            <person name="Terry A."/>
            <person name="Tsai C.J."/>
            <person name="Uberbacher E."/>
            <person name="Unneberg P."/>
            <person name="Vahala J."/>
            <person name="Wall K."/>
            <person name="Wessler S."/>
            <person name="Yang G."/>
            <person name="Yin T."/>
            <person name="Douglas C."/>
            <person name="Marra M."/>
            <person name="Sandberg G."/>
            <person name="Van de Peer Y."/>
            <person name="Rokhsar D."/>
        </authorList>
    </citation>
    <scope>NUCLEOTIDE SEQUENCE [LARGE SCALE GENOMIC DNA]</scope>
    <source>
        <strain evidence="2">cv. Nisqually</strain>
    </source>
</reference>
<dbReference type="EMBL" id="CM009302">
    <property type="protein sequence ID" value="RQO99228.1"/>
    <property type="molecule type" value="Genomic_DNA"/>
</dbReference>
<keyword evidence="2" id="KW-1185">Reference proteome</keyword>
<accession>A0A3N7HFL3</accession>
<dbReference type="Proteomes" id="UP000006729">
    <property type="component" value="Chromosome 13"/>
</dbReference>
<gene>
    <name evidence="1" type="ORF">POPTR_013G101050</name>
</gene>
<protein>
    <submittedName>
        <fullName evidence="1">Uncharacterized protein</fullName>
    </submittedName>
</protein>
<dbReference type="InParanoid" id="A0A3N7HFL3"/>
<evidence type="ECO:0000313" key="1">
    <source>
        <dbReference type="EMBL" id="RQO99228.1"/>
    </source>
</evidence>
<name>A0A3N7HFL3_POPTR</name>
<proteinExistence type="predicted"/>
<organism evidence="1 2">
    <name type="scientific">Populus trichocarpa</name>
    <name type="common">Western balsam poplar</name>
    <name type="synonym">Populus balsamifera subsp. trichocarpa</name>
    <dbReference type="NCBI Taxonomy" id="3694"/>
    <lineage>
        <taxon>Eukaryota</taxon>
        <taxon>Viridiplantae</taxon>
        <taxon>Streptophyta</taxon>
        <taxon>Embryophyta</taxon>
        <taxon>Tracheophyta</taxon>
        <taxon>Spermatophyta</taxon>
        <taxon>Magnoliopsida</taxon>
        <taxon>eudicotyledons</taxon>
        <taxon>Gunneridae</taxon>
        <taxon>Pentapetalae</taxon>
        <taxon>rosids</taxon>
        <taxon>fabids</taxon>
        <taxon>Malpighiales</taxon>
        <taxon>Salicaceae</taxon>
        <taxon>Saliceae</taxon>
        <taxon>Populus</taxon>
    </lineage>
</organism>
<sequence length="85" mass="9838">MSYCGVDRACVTSAADIQKQWLFRLIGSDFCEDRSRQIFEEAAAITIHNAEQNDCVVAQFCVYIVAKTWRMAALWCCYYEGLQRR</sequence>
<dbReference type="AlphaFoldDB" id="A0A3N7HFL3"/>
<evidence type="ECO:0000313" key="2">
    <source>
        <dbReference type="Proteomes" id="UP000006729"/>
    </source>
</evidence>
<dbReference type="Gramene" id="Potri.013G101050.1.v4.1">
    <property type="protein sequence ID" value="Potri.013G101050.1.v4.1"/>
    <property type="gene ID" value="Potri.013G101050.v4.1"/>
</dbReference>